<feature type="transmembrane region" description="Helical" evidence="8">
    <location>
        <begin position="36"/>
        <end position="55"/>
    </location>
</feature>
<dbReference type="OrthoDB" id="1099at2759"/>
<dbReference type="EMBL" id="LVVM01000537">
    <property type="protein sequence ID" value="OJA20493.1"/>
    <property type="molecule type" value="Genomic_DNA"/>
</dbReference>
<name>A0A1J8QHX0_9AGAM</name>
<dbReference type="PANTHER" id="PTHR31686:SF3">
    <property type="entry name" value="ACID TRANSPORT PROTEIN, PUTATIVE (AFU_ORTHOLOGUE AFUA_4G09410)-RELATED"/>
    <property type="match status" value="1"/>
</dbReference>
<comment type="similarity">
    <text evidence="2">Belongs to the tellurite-resistance/dicarboxylate transporter (TDT) family.</text>
</comment>
<evidence type="ECO:0000256" key="5">
    <source>
        <dbReference type="ARBA" id="ARBA00022692"/>
    </source>
</evidence>
<comment type="caution">
    <text evidence="9">The sequence shown here is derived from an EMBL/GenBank/DDBJ whole genome shotgun (WGS) entry which is preliminary data.</text>
</comment>
<dbReference type="STRING" id="180088.A0A1J8QHX0"/>
<dbReference type="Proteomes" id="UP000183567">
    <property type="component" value="Unassembled WGS sequence"/>
</dbReference>
<evidence type="ECO:0008006" key="11">
    <source>
        <dbReference type="Google" id="ProtNLM"/>
    </source>
</evidence>
<evidence type="ECO:0000313" key="10">
    <source>
        <dbReference type="Proteomes" id="UP000183567"/>
    </source>
</evidence>
<dbReference type="InterPro" id="IPR038665">
    <property type="entry name" value="Voltage-dep_anion_channel_sf"/>
</dbReference>
<evidence type="ECO:0000256" key="6">
    <source>
        <dbReference type="ARBA" id="ARBA00022989"/>
    </source>
</evidence>
<dbReference type="GO" id="GO:0000319">
    <property type="term" value="F:sulfite transmembrane transporter activity"/>
    <property type="evidence" value="ECO:0007669"/>
    <property type="project" value="TreeGrafter"/>
</dbReference>
<dbReference type="GO" id="GO:0005886">
    <property type="term" value="C:plasma membrane"/>
    <property type="evidence" value="ECO:0007669"/>
    <property type="project" value="UniProtKB-SubCell"/>
</dbReference>
<evidence type="ECO:0000256" key="4">
    <source>
        <dbReference type="ARBA" id="ARBA00022475"/>
    </source>
</evidence>
<dbReference type="InterPro" id="IPR051629">
    <property type="entry name" value="Sulfite_efflux_TDT"/>
</dbReference>
<dbReference type="InterPro" id="IPR004695">
    <property type="entry name" value="SLAC1/Mae1/Ssu1/TehA"/>
</dbReference>
<sequence length="135" mass="14847">MEVMCVVGALVLWSLASMWILFAILGLGYTLRRGRIAFRLSFWGTVFPNGVYANLNFALATTLSSPFFRVWGSIYAVGTLILWASIFVSTIRMVPSGRIFDAPCLEEVIIGTIAREAEKSEETTEPVQVVGGTCM</sequence>
<proteinExistence type="inferred from homology"/>
<feature type="transmembrane region" description="Helical" evidence="8">
    <location>
        <begin position="6"/>
        <end position="29"/>
    </location>
</feature>
<evidence type="ECO:0000256" key="7">
    <source>
        <dbReference type="ARBA" id="ARBA00023136"/>
    </source>
</evidence>
<protein>
    <recommendedName>
        <fullName evidence="11">C4-dicarboxylate transporter/malic acid transport protein</fullName>
    </recommendedName>
</protein>
<comment type="subcellular location">
    <subcellularLocation>
        <location evidence="1">Cell membrane</location>
        <topology evidence="1">Multi-pass membrane protein</topology>
    </subcellularLocation>
</comment>
<evidence type="ECO:0000256" key="2">
    <source>
        <dbReference type="ARBA" id="ARBA00008566"/>
    </source>
</evidence>
<feature type="transmembrane region" description="Helical" evidence="8">
    <location>
        <begin position="67"/>
        <end position="88"/>
    </location>
</feature>
<evidence type="ECO:0000256" key="1">
    <source>
        <dbReference type="ARBA" id="ARBA00004651"/>
    </source>
</evidence>
<dbReference type="AlphaFoldDB" id="A0A1J8QHX0"/>
<keyword evidence="5 8" id="KW-0812">Transmembrane</keyword>
<accession>A0A1J8QHX0</accession>
<keyword evidence="10" id="KW-1185">Reference proteome</keyword>
<evidence type="ECO:0000313" key="9">
    <source>
        <dbReference type="EMBL" id="OJA20493.1"/>
    </source>
</evidence>
<keyword evidence="3" id="KW-0813">Transport</keyword>
<dbReference type="PANTHER" id="PTHR31686">
    <property type="match status" value="1"/>
</dbReference>
<evidence type="ECO:0000256" key="8">
    <source>
        <dbReference type="SAM" id="Phobius"/>
    </source>
</evidence>
<keyword evidence="4" id="KW-1003">Cell membrane</keyword>
<organism evidence="9 10">
    <name type="scientific">Rhizopogon vesiculosus</name>
    <dbReference type="NCBI Taxonomy" id="180088"/>
    <lineage>
        <taxon>Eukaryota</taxon>
        <taxon>Fungi</taxon>
        <taxon>Dikarya</taxon>
        <taxon>Basidiomycota</taxon>
        <taxon>Agaricomycotina</taxon>
        <taxon>Agaricomycetes</taxon>
        <taxon>Agaricomycetidae</taxon>
        <taxon>Boletales</taxon>
        <taxon>Suillineae</taxon>
        <taxon>Rhizopogonaceae</taxon>
        <taxon>Rhizopogon</taxon>
    </lineage>
</organism>
<gene>
    <name evidence="9" type="ORF">AZE42_01983</name>
</gene>
<dbReference type="Gene3D" id="1.50.10.150">
    <property type="entry name" value="Voltage-dependent anion channel"/>
    <property type="match status" value="1"/>
</dbReference>
<reference evidence="9 10" key="1">
    <citation type="submission" date="2016-03" db="EMBL/GenBank/DDBJ databases">
        <title>Comparative genomics of the ectomycorrhizal sister species Rhizopogon vinicolor and Rhizopogon vesiculosus (Basidiomycota: Boletales) reveals a divergence of the mating type B locus.</title>
        <authorList>
            <person name="Mujic A.B."/>
            <person name="Kuo A."/>
            <person name="Tritt A."/>
            <person name="Lipzen A."/>
            <person name="Chen C."/>
            <person name="Johnson J."/>
            <person name="Sharma A."/>
            <person name="Barry K."/>
            <person name="Grigoriev I.V."/>
            <person name="Spatafora J.W."/>
        </authorList>
    </citation>
    <scope>NUCLEOTIDE SEQUENCE [LARGE SCALE GENOMIC DNA]</scope>
    <source>
        <strain evidence="9 10">AM-OR11-056</strain>
    </source>
</reference>
<evidence type="ECO:0000256" key="3">
    <source>
        <dbReference type="ARBA" id="ARBA00022448"/>
    </source>
</evidence>
<keyword evidence="7 8" id="KW-0472">Membrane</keyword>
<dbReference type="Pfam" id="PF03595">
    <property type="entry name" value="SLAC1"/>
    <property type="match status" value="1"/>
</dbReference>
<keyword evidence="6 8" id="KW-1133">Transmembrane helix</keyword>